<gene>
    <name evidence="1" type="ORF">RCOM_0629620</name>
</gene>
<sequence>MGCLLLSSSVSFETINILEWMGWKLSVVHLSYLLEDVNDYGPLSYNLRPESFVPKGEPFFFSMAPQF</sequence>
<name>B9SP76_RICCO</name>
<proteinExistence type="predicted"/>
<keyword evidence="2" id="KW-1185">Reference proteome</keyword>
<dbReference type="EMBL" id="EQ974061">
    <property type="protein sequence ID" value="EEF34605.1"/>
    <property type="molecule type" value="Genomic_DNA"/>
</dbReference>
<evidence type="ECO:0000313" key="1">
    <source>
        <dbReference type="EMBL" id="EEF34605.1"/>
    </source>
</evidence>
<dbReference type="InParanoid" id="B9SP76"/>
<accession>B9SP76</accession>
<organism evidence="1 2">
    <name type="scientific">Ricinus communis</name>
    <name type="common">Castor bean</name>
    <dbReference type="NCBI Taxonomy" id="3988"/>
    <lineage>
        <taxon>Eukaryota</taxon>
        <taxon>Viridiplantae</taxon>
        <taxon>Streptophyta</taxon>
        <taxon>Embryophyta</taxon>
        <taxon>Tracheophyta</taxon>
        <taxon>Spermatophyta</taxon>
        <taxon>Magnoliopsida</taxon>
        <taxon>eudicotyledons</taxon>
        <taxon>Gunneridae</taxon>
        <taxon>Pentapetalae</taxon>
        <taxon>rosids</taxon>
        <taxon>fabids</taxon>
        <taxon>Malpighiales</taxon>
        <taxon>Euphorbiaceae</taxon>
        <taxon>Acalyphoideae</taxon>
        <taxon>Acalypheae</taxon>
        <taxon>Ricinus</taxon>
    </lineage>
</organism>
<protein>
    <submittedName>
        <fullName evidence="1">Uncharacterized protein</fullName>
    </submittedName>
</protein>
<evidence type="ECO:0000313" key="2">
    <source>
        <dbReference type="Proteomes" id="UP000008311"/>
    </source>
</evidence>
<dbReference type="AlphaFoldDB" id="B9SP76"/>
<reference evidence="2" key="1">
    <citation type="journal article" date="2010" name="Nat. Biotechnol.">
        <title>Draft genome sequence of the oilseed species Ricinus communis.</title>
        <authorList>
            <person name="Chan A.P."/>
            <person name="Crabtree J."/>
            <person name="Zhao Q."/>
            <person name="Lorenzi H."/>
            <person name="Orvis J."/>
            <person name="Puiu D."/>
            <person name="Melake-Berhan A."/>
            <person name="Jones K.M."/>
            <person name="Redman J."/>
            <person name="Chen G."/>
            <person name="Cahoon E.B."/>
            <person name="Gedil M."/>
            <person name="Stanke M."/>
            <person name="Haas B.J."/>
            <person name="Wortman J.R."/>
            <person name="Fraser-Liggett C.M."/>
            <person name="Ravel J."/>
            <person name="Rabinowicz P.D."/>
        </authorList>
    </citation>
    <scope>NUCLEOTIDE SEQUENCE [LARGE SCALE GENOMIC DNA]</scope>
    <source>
        <strain evidence="2">cv. Hale</strain>
    </source>
</reference>
<dbReference type="Proteomes" id="UP000008311">
    <property type="component" value="Unassembled WGS sequence"/>
</dbReference>